<dbReference type="InterPro" id="IPR023393">
    <property type="entry name" value="START-like_dom_sf"/>
</dbReference>
<comment type="caution">
    <text evidence="1">The sequence shown here is derived from an EMBL/GenBank/DDBJ whole genome shotgun (WGS) entry which is preliminary data.</text>
</comment>
<protein>
    <submittedName>
        <fullName evidence="1">SRPBCC family protein</fullName>
    </submittedName>
</protein>
<dbReference type="EMBL" id="JAKGCU010000006">
    <property type="protein sequence ID" value="MCF3938662.1"/>
    <property type="molecule type" value="Genomic_DNA"/>
</dbReference>
<accession>A0ABS9DJ94</accession>
<reference evidence="1" key="1">
    <citation type="submission" date="2022-01" db="EMBL/GenBank/DDBJ databases">
        <title>Gordonia xiamenensis sp. nov., isolated from surface seawater in Xiamen.</title>
        <authorList>
            <person name="He Y.F."/>
        </authorList>
    </citation>
    <scope>NUCLEOTIDE SEQUENCE</scope>
    <source>
        <strain evidence="1">GW1C4-4</strain>
    </source>
</reference>
<keyword evidence="2" id="KW-1185">Reference proteome</keyword>
<evidence type="ECO:0000313" key="2">
    <source>
        <dbReference type="Proteomes" id="UP001108089"/>
    </source>
</evidence>
<dbReference type="SUPFAM" id="SSF55961">
    <property type="entry name" value="Bet v1-like"/>
    <property type="match status" value="1"/>
</dbReference>
<gene>
    <name evidence="1" type="ORF">L1892_09765</name>
</gene>
<dbReference type="RefSeq" id="WP_235723397.1">
    <property type="nucleotide sequence ID" value="NZ_JAKGCU010000006.1"/>
</dbReference>
<organism evidence="1 2">
    <name type="scientific">Gordonia tangerina</name>
    <dbReference type="NCBI Taxonomy" id="2911060"/>
    <lineage>
        <taxon>Bacteria</taxon>
        <taxon>Bacillati</taxon>
        <taxon>Actinomycetota</taxon>
        <taxon>Actinomycetes</taxon>
        <taxon>Mycobacteriales</taxon>
        <taxon>Gordoniaceae</taxon>
        <taxon>Gordonia</taxon>
    </lineage>
</organism>
<evidence type="ECO:0000313" key="1">
    <source>
        <dbReference type="EMBL" id="MCF3938662.1"/>
    </source>
</evidence>
<name>A0ABS9DJ94_9ACTN</name>
<dbReference type="Proteomes" id="UP001108089">
    <property type="component" value="Unassembled WGS sequence"/>
</dbReference>
<sequence>MNTAWMFAAGALAAAAVGYQRVLRQPILNWGATDDEVNAALPGDELLPDPDGVSTRAITILARPEYVYPWLAQMGPDPRGGAYTYDWIENLLGLHMHSADNVLDDFQHPQIGDEIGLGPNTMRIEIAEPDHAFATRSADGNWVWAFTLADRHDGTTRLISRNRFRLPRLVDRLGMLPMEPGSLIMERKMLHGIRDRAENLAKEQSVGVG</sequence>
<dbReference type="Gene3D" id="3.30.530.20">
    <property type="match status" value="1"/>
</dbReference>
<proteinExistence type="predicted"/>